<dbReference type="Gene3D" id="6.10.140.180">
    <property type="match status" value="1"/>
</dbReference>
<dbReference type="Proteomes" id="UP001153365">
    <property type="component" value="Unassembled WGS sequence"/>
</dbReference>
<gene>
    <name evidence="1" type="ORF">PPACK8108_LOCUS19536</name>
</gene>
<protein>
    <submittedName>
        <fullName evidence="1">Uncharacterized protein</fullName>
    </submittedName>
</protein>
<keyword evidence="2" id="KW-1185">Reference proteome</keyword>
<reference evidence="1" key="1">
    <citation type="submission" date="2022-06" db="EMBL/GenBank/DDBJ databases">
        <authorList>
            <consortium name="SYNGENTA / RWTH Aachen University"/>
        </authorList>
    </citation>
    <scope>NUCLEOTIDE SEQUENCE</scope>
</reference>
<accession>A0AAV0BCQ1</accession>
<dbReference type="AlphaFoldDB" id="A0AAV0BCQ1"/>
<organism evidence="1 2">
    <name type="scientific">Phakopsora pachyrhizi</name>
    <name type="common">Asian soybean rust disease fungus</name>
    <dbReference type="NCBI Taxonomy" id="170000"/>
    <lineage>
        <taxon>Eukaryota</taxon>
        <taxon>Fungi</taxon>
        <taxon>Dikarya</taxon>
        <taxon>Basidiomycota</taxon>
        <taxon>Pucciniomycotina</taxon>
        <taxon>Pucciniomycetes</taxon>
        <taxon>Pucciniales</taxon>
        <taxon>Phakopsoraceae</taxon>
        <taxon>Phakopsora</taxon>
    </lineage>
</organism>
<evidence type="ECO:0000313" key="1">
    <source>
        <dbReference type="EMBL" id="CAH7685064.1"/>
    </source>
</evidence>
<name>A0AAV0BCQ1_PHAPC</name>
<evidence type="ECO:0000313" key="2">
    <source>
        <dbReference type="Proteomes" id="UP001153365"/>
    </source>
</evidence>
<comment type="caution">
    <text evidence="1">The sequence shown here is derived from an EMBL/GenBank/DDBJ whole genome shotgun (WGS) entry which is preliminary data.</text>
</comment>
<sequence>MIRMVRILSFERSSITNASYKNLLDSLPAANLVNLQRQHFTFQSSLKSFTTKHGNMIKSNQDLRKSFS</sequence>
<dbReference type="EMBL" id="CALTRL010005704">
    <property type="protein sequence ID" value="CAH7685064.1"/>
    <property type="molecule type" value="Genomic_DNA"/>
</dbReference>
<proteinExistence type="predicted"/>